<keyword evidence="2" id="KW-0378">Hydrolase</keyword>
<dbReference type="InterPro" id="IPR010126">
    <property type="entry name" value="Esterase_phb"/>
</dbReference>
<keyword evidence="4" id="KW-1185">Reference proteome</keyword>
<dbReference type="PANTHER" id="PTHR43037">
    <property type="entry name" value="UNNAMED PRODUCT-RELATED"/>
    <property type="match status" value="1"/>
</dbReference>
<gene>
    <name evidence="3" type="ORF">GETHED_19580</name>
</gene>
<dbReference type="InterPro" id="IPR029058">
    <property type="entry name" value="AB_hydrolase_fold"/>
</dbReference>
<dbReference type="PANTHER" id="PTHR43037:SF5">
    <property type="entry name" value="FERULOYL ESTERASE"/>
    <property type="match status" value="1"/>
</dbReference>
<evidence type="ECO:0008006" key="5">
    <source>
        <dbReference type="Google" id="ProtNLM"/>
    </source>
</evidence>
<evidence type="ECO:0000313" key="3">
    <source>
        <dbReference type="EMBL" id="GLH67594.1"/>
    </source>
</evidence>
<sequence>MQHGQGHYLKLEWQGESRRVLVHDPPGAAGRFLPLVVALHGTGGTARIMASLSGLSRLADERGFRVAYPQALGEAGLEDPERGSAWNVGPGLGCPLHPDTDDVAFLSAVVDRVDRHAPVDPRRLFVAGFSNGARMAYRLALEAPWVAAIAAVAGAPVWGPAPARPVPTLAFHGTEDRHIPYGGGVGPQGRRVPALAAPEALARWAALMGCHEGPVRDSLEAHDLRVWTGGDCEVGLWTVAGMGHAWPGGRPYVAGADRPVPDLSASHLIWAFFEAHPLEAL</sequence>
<dbReference type="SUPFAM" id="SSF53474">
    <property type="entry name" value="alpha/beta-Hydrolases"/>
    <property type="match status" value="1"/>
</dbReference>
<accession>A0ABQ5PZJ1</accession>
<dbReference type="Pfam" id="PF10503">
    <property type="entry name" value="Esterase_PHB"/>
    <property type="match status" value="1"/>
</dbReference>
<name>A0ABQ5PZJ1_9BACT</name>
<organism evidence="3 4">
    <name type="scientific">Geothrix edaphica</name>
    <dbReference type="NCBI Taxonomy" id="2927976"/>
    <lineage>
        <taxon>Bacteria</taxon>
        <taxon>Pseudomonadati</taxon>
        <taxon>Acidobacteriota</taxon>
        <taxon>Holophagae</taxon>
        <taxon>Holophagales</taxon>
        <taxon>Holophagaceae</taxon>
        <taxon>Geothrix</taxon>
    </lineage>
</organism>
<dbReference type="RefSeq" id="WP_285608822.1">
    <property type="nucleotide sequence ID" value="NZ_BSDC01000002.1"/>
</dbReference>
<dbReference type="Gene3D" id="3.40.50.1820">
    <property type="entry name" value="alpha/beta hydrolase"/>
    <property type="match status" value="1"/>
</dbReference>
<evidence type="ECO:0000256" key="2">
    <source>
        <dbReference type="ARBA" id="ARBA00022801"/>
    </source>
</evidence>
<dbReference type="EMBL" id="BSDC01000002">
    <property type="protein sequence ID" value="GLH67594.1"/>
    <property type="molecule type" value="Genomic_DNA"/>
</dbReference>
<reference evidence="3" key="1">
    <citation type="journal article" date="2023" name="Antonie Van Leeuwenhoek">
        <title>Mesoterricola silvestris gen. nov., sp. nov., Mesoterricola sediminis sp. nov., Geothrix oryzae sp. nov., Geothrix edaphica sp. nov., Geothrix rubra sp. nov., and Geothrix limicola sp. nov., six novel members of Acidobacteriota isolated from soils.</title>
        <authorList>
            <person name="Itoh H."/>
            <person name="Sugisawa Y."/>
            <person name="Mise K."/>
            <person name="Xu Z."/>
            <person name="Kuniyasu M."/>
            <person name="Ushijima N."/>
            <person name="Kawano K."/>
            <person name="Kobayashi E."/>
            <person name="Shiratori Y."/>
            <person name="Masuda Y."/>
            <person name="Senoo K."/>
        </authorList>
    </citation>
    <scope>NUCLEOTIDE SEQUENCE</scope>
    <source>
        <strain evidence="3">Red802</strain>
    </source>
</reference>
<protein>
    <recommendedName>
        <fullName evidence="5">Polyhydroxybutyrate depolymerase</fullName>
    </recommendedName>
</protein>
<dbReference type="InterPro" id="IPR050955">
    <property type="entry name" value="Plant_Biomass_Hydrol_Est"/>
</dbReference>
<evidence type="ECO:0000313" key="4">
    <source>
        <dbReference type="Proteomes" id="UP001165044"/>
    </source>
</evidence>
<dbReference type="Proteomes" id="UP001165044">
    <property type="component" value="Unassembled WGS sequence"/>
</dbReference>
<proteinExistence type="predicted"/>
<keyword evidence="1" id="KW-0732">Signal</keyword>
<evidence type="ECO:0000256" key="1">
    <source>
        <dbReference type="ARBA" id="ARBA00022729"/>
    </source>
</evidence>
<comment type="caution">
    <text evidence="3">The sequence shown here is derived from an EMBL/GenBank/DDBJ whole genome shotgun (WGS) entry which is preliminary data.</text>
</comment>